<name>A0A3P1YS67_TANFO</name>
<dbReference type="EMBL" id="RQYS01000113">
    <property type="protein sequence ID" value="RRD56369.1"/>
    <property type="molecule type" value="Genomic_DNA"/>
</dbReference>
<comment type="caution">
    <text evidence="3">The sequence shown here is derived from an EMBL/GenBank/DDBJ whole genome shotgun (WGS) entry which is preliminary data.</text>
</comment>
<feature type="region of interest" description="Disordered" evidence="1">
    <location>
        <begin position="48"/>
        <end position="77"/>
    </location>
</feature>
<protein>
    <submittedName>
        <fullName evidence="3">Uncharacterized protein</fullName>
    </submittedName>
</protein>
<sequence>MGQRTTLNIVTAEQTDWLFEGNNSLPYFWLLLLDRTVVEAVKPQWNSCEAQWNDEDDENEDQEDYFDEEDEEENGEYPAPFRLTPAQFRQNAERGRIFLMANSPDSVTLYNDFIQFIDARLSPQSIIEIDIYEIRHFHDSLEEFFDYIDETIEEVESGRTGTTGLICEDDAIGDGTGFACVEAFEKLDSYQHAMKNRK</sequence>
<dbReference type="AlphaFoldDB" id="A0A3P1YS67"/>
<dbReference type="Proteomes" id="UP000279860">
    <property type="component" value="Unassembled WGS sequence"/>
</dbReference>
<evidence type="ECO:0000313" key="4">
    <source>
        <dbReference type="Proteomes" id="UP000278609"/>
    </source>
</evidence>
<gene>
    <name evidence="2" type="ORF">EII40_13790</name>
    <name evidence="3" type="ORF">EII41_10780</name>
</gene>
<accession>A0A3P1YS67</accession>
<dbReference type="EMBL" id="RQYN01000046">
    <property type="protein sequence ID" value="RRD72666.1"/>
    <property type="molecule type" value="Genomic_DNA"/>
</dbReference>
<organism evidence="3 5">
    <name type="scientific">Tannerella forsythia</name>
    <name type="common">Bacteroides forsythus</name>
    <dbReference type="NCBI Taxonomy" id="28112"/>
    <lineage>
        <taxon>Bacteria</taxon>
        <taxon>Pseudomonadati</taxon>
        <taxon>Bacteroidota</taxon>
        <taxon>Bacteroidia</taxon>
        <taxon>Bacteroidales</taxon>
        <taxon>Tannerellaceae</taxon>
        <taxon>Tannerella</taxon>
    </lineage>
</organism>
<feature type="compositionally biased region" description="Acidic residues" evidence="1">
    <location>
        <begin position="52"/>
        <end position="75"/>
    </location>
</feature>
<evidence type="ECO:0000256" key="1">
    <source>
        <dbReference type="SAM" id="MobiDB-lite"/>
    </source>
</evidence>
<dbReference type="OrthoDB" id="664873at2"/>
<evidence type="ECO:0000313" key="3">
    <source>
        <dbReference type="EMBL" id="RRD72666.1"/>
    </source>
</evidence>
<reference evidence="4 5" key="1">
    <citation type="submission" date="2018-11" db="EMBL/GenBank/DDBJ databases">
        <title>Genomes From Bacteria Associated with the Canine Oral Cavity: a Test Case for Automated Genome-Based Taxonomic Assignment.</title>
        <authorList>
            <person name="Coil D.A."/>
            <person name="Jospin G."/>
            <person name="Darling A.E."/>
            <person name="Wallis C."/>
            <person name="Davis I.J."/>
            <person name="Harris S."/>
            <person name="Eisen J.A."/>
            <person name="Holcombe L.J."/>
            <person name="O'Flynn C."/>
        </authorList>
    </citation>
    <scope>NUCLEOTIDE SEQUENCE [LARGE SCALE GENOMIC DNA]</scope>
    <source>
        <strain evidence="3 5">OH1426_COT-023</strain>
        <strain evidence="2 4">OH2617_COT-023</strain>
    </source>
</reference>
<evidence type="ECO:0000313" key="2">
    <source>
        <dbReference type="EMBL" id="RRD56369.1"/>
    </source>
</evidence>
<proteinExistence type="predicted"/>
<dbReference type="Proteomes" id="UP000278609">
    <property type="component" value="Unassembled WGS sequence"/>
</dbReference>
<evidence type="ECO:0000313" key="5">
    <source>
        <dbReference type="Proteomes" id="UP000279860"/>
    </source>
</evidence>
<dbReference type="RefSeq" id="WP_124752818.1">
    <property type="nucleotide sequence ID" value="NZ_RQYN01000046.1"/>
</dbReference>